<comment type="caution">
    <text evidence="1">The sequence shown here is derived from an EMBL/GenBank/DDBJ whole genome shotgun (WGS) entry which is preliminary data.</text>
</comment>
<dbReference type="AlphaFoldDB" id="A0AAE3DRU2"/>
<dbReference type="EMBL" id="JAJEPR010000007">
    <property type="protein sequence ID" value="MCC2189395.1"/>
    <property type="molecule type" value="Genomic_DNA"/>
</dbReference>
<name>A0AAE3DRU2_9FIRM</name>
<proteinExistence type="predicted"/>
<evidence type="ECO:0000313" key="1">
    <source>
        <dbReference type="EMBL" id="MCC2189395.1"/>
    </source>
</evidence>
<accession>A0AAE3DRU2</accession>
<sequence>MDELQKIKKKETITVENLWQVIESHQGETFLTVKHLPFTYTIKGGELFTDRKRKSITRSTFEKAYIRVQEEPESITGPKTLNVFGAPYIWALFLAFDVVEEKKKKN</sequence>
<keyword evidence="2" id="KW-1185">Reference proteome</keyword>
<evidence type="ECO:0000313" key="2">
    <source>
        <dbReference type="Proteomes" id="UP001197875"/>
    </source>
</evidence>
<organism evidence="1 2">
    <name type="scientific">Fusicatenibacter faecihominis</name>
    <dbReference type="NCBI Taxonomy" id="2881276"/>
    <lineage>
        <taxon>Bacteria</taxon>
        <taxon>Bacillati</taxon>
        <taxon>Bacillota</taxon>
        <taxon>Clostridia</taxon>
        <taxon>Lachnospirales</taxon>
        <taxon>Lachnospiraceae</taxon>
        <taxon>Fusicatenibacter</taxon>
    </lineage>
</organism>
<protein>
    <submittedName>
        <fullName evidence="1">Uncharacterized protein</fullName>
    </submittedName>
</protein>
<gene>
    <name evidence="1" type="ORF">LKD71_06155</name>
</gene>
<dbReference type="RefSeq" id="WP_227614746.1">
    <property type="nucleotide sequence ID" value="NZ_JAJEPR010000007.1"/>
</dbReference>
<reference evidence="1 2" key="1">
    <citation type="submission" date="2021-10" db="EMBL/GenBank/DDBJ databases">
        <title>Anaerobic single-cell dispensing facilitates the cultivation of human gut bacteria.</title>
        <authorList>
            <person name="Afrizal A."/>
        </authorList>
    </citation>
    <scope>NUCLEOTIDE SEQUENCE [LARGE SCALE GENOMIC DNA]</scope>
    <source>
        <strain evidence="1 2">CLA-AA-H277</strain>
    </source>
</reference>
<dbReference type="Proteomes" id="UP001197875">
    <property type="component" value="Unassembled WGS sequence"/>
</dbReference>